<evidence type="ECO:0000313" key="2">
    <source>
        <dbReference type="EMBL" id="GIF87910.1"/>
    </source>
</evidence>
<protein>
    <submittedName>
        <fullName evidence="2">Glyoxalase</fullName>
    </submittedName>
</protein>
<dbReference type="InterPro" id="IPR029068">
    <property type="entry name" value="Glyas_Bleomycin-R_OHBP_Dase"/>
</dbReference>
<name>A0A8J3NPG0_9ACTN</name>
<evidence type="ECO:0000259" key="1">
    <source>
        <dbReference type="PROSITE" id="PS51819"/>
    </source>
</evidence>
<dbReference type="SUPFAM" id="SSF54593">
    <property type="entry name" value="Glyoxalase/Bleomycin resistance protein/Dihydroxybiphenyl dioxygenase"/>
    <property type="match status" value="1"/>
</dbReference>
<organism evidence="2 3">
    <name type="scientific">Catellatospora chokoriensis</name>
    <dbReference type="NCBI Taxonomy" id="310353"/>
    <lineage>
        <taxon>Bacteria</taxon>
        <taxon>Bacillati</taxon>
        <taxon>Actinomycetota</taxon>
        <taxon>Actinomycetes</taxon>
        <taxon>Micromonosporales</taxon>
        <taxon>Micromonosporaceae</taxon>
        <taxon>Catellatospora</taxon>
    </lineage>
</organism>
<accession>A0A8J3NPG0</accession>
<comment type="caution">
    <text evidence="2">The sequence shown here is derived from an EMBL/GenBank/DDBJ whole genome shotgun (WGS) entry which is preliminary data.</text>
</comment>
<gene>
    <name evidence="2" type="ORF">Cch02nite_13540</name>
</gene>
<dbReference type="AlphaFoldDB" id="A0A8J3NPG0"/>
<evidence type="ECO:0000313" key="3">
    <source>
        <dbReference type="Proteomes" id="UP000619293"/>
    </source>
</evidence>
<dbReference type="Pfam" id="PF00903">
    <property type="entry name" value="Glyoxalase"/>
    <property type="match status" value="1"/>
</dbReference>
<dbReference type="PANTHER" id="PTHR36437:SF2">
    <property type="entry name" value="GLYOXALASE_BLEOMYCIN RESISTANCE PROTEIN_DIOXYGENASE"/>
    <property type="match status" value="1"/>
</dbReference>
<dbReference type="PANTHER" id="PTHR36437">
    <property type="entry name" value="GLYOXALASE/BLEOMYCIN RESISTANCE PROTEIN/DIOXYGENASE"/>
    <property type="match status" value="1"/>
</dbReference>
<dbReference type="Gene3D" id="3.10.180.10">
    <property type="entry name" value="2,3-Dihydroxybiphenyl 1,2-Dioxygenase, domain 1"/>
    <property type="match status" value="1"/>
</dbReference>
<reference evidence="2 3" key="1">
    <citation type="submission" date="2021-01" db="EMBL/GenBank/DDBJ databases">
        <title>Whole genome shotgun sequence of Catellatospora chokoriensis NBRC 107358.</title>
        <authorList>
            <person name="Komaki H."/>
            <person name="Tamura T."/>
        </authorList>
    </citation>
    <scope>NUCLEOTIDE SEQUENCE [LARGE SCALE GENOMIC DNA]</scope>
    <source>
        <strain evidence="2 3">NBRC 107358</strain>
    </source>
</reference>
<dbReference type="InterPro" id="IPR037523">
    <property type="entry name" value="VOC_core"/>
</dbReference>
<proteinExistence type="predicted"/>
<dbReference type="InterPro" id="IPR004360">
    <property type="entry name" value="Glyas_Fos-R_dOase_dom"/>
</dbReference>
<dbReference type="Proteomes" id="UP000619293">
    <property type="component" value="Unassembled WGS sequence"/>
</dbReference>
<dbReference type="RefSeq" id="WP_191837751.1">
    <property type="nucleotide sequence ID" value="NZ_BAAALB010000010.1"/>
</dbReference>
<dbReference type="PROSITE" id="PS51819">
    <property type="entry name" value="VOC"/>
    <property type="match status" value="1"/>
</dbReference>
<dbReference type="EMBL" id="BONG01000006">
    <property type="protein sequence ID" value="GIF87910.1"/>
    <property type="molecule type" value="Genomic_DNA"/>
</dbReference>
<keyword evidence="3" id="KW-1185">Reference proteome</keyword>
<sequence>MITNISLVTVYCLDQDKARDFYVDVLGFEAGADITMGEGFRWVTVRHPSQPELQVTLMTPGPPLDADAADFIRRQLEKGAMGGLGLSVDDCRKTFEELSAKGVVFLQEPADRPYGVEAVMRDNSGNWLVLVEEKQWTPEDFDYPRG</sequence>
<feature type="domain" description="VOC" evidence="1">
    <location>
        <begin position="4"/>
        <end position="133"/>
    </location>
</feature>